<sequence>MNNLESFWMPFTSNRDFKHNPRLLVRAEGVYYTTTDGRQVLDGTSGLWCSNAGHCRKSIVDAIKKQAELLDFAPTFQIGHPLSFEFAERLIHMVQGFSHIFFTNSGSESIDTALKIALAYHYSRGSTTRTRFIARERSYHGVNFGGVSIGGISANRKQFSSLLNGVDYICHTHNIKHNAYSKGEPEWGMHLADDLERLFVLHDSSTIAAVIVEPLAGSTGVLVPPKGYLGRLREICDAHDILLIFDEVITGFGRIGTAFASDYFAVKPDIFTTAKGITNATVPMGAVFCRNGIYEAFMDAPEGAIELFHGYTCSGHPVACAAGLATIELYQNEELFKRSAELAPYLEEAVHSLKGNKHVVDIRNLGMIAAIELEGVNNKPTVRAMEAFKQCYDKGLLIRTTGDTIALSPPLIIEKNQIDFIIDVIRRVLRSIN</sequence>
<gene>
    <name evidence="7" type="primary">bioA_1</name>
    <name evidence="7" type="ORF">P856_181</name>
</gene>
<evidence type="ECO:0000256" key="1">
    <source>
        <dbReference type="ARBA" id="ARBA00001933"/>
    </source>
</evidence>
<dbReference type="Gene3D" id="3.90.1150.10">
    <property type="entry name" value="Aspartate Aminotransferase, domain 1"/>
    <property type="match status" value="1"/>
</dbReference>
<dbReference type="InterPro" id="IPR049704">
    <property type="entry name" value="Aminotrans_3_PPA_site"/>
</dbReference>
<dbReference type="PANTHER" id="PTHR42684">
    <property type="entry name" value="ADENOSYLMETHIONINE-8-AMINO-7-OXONONANOATE AMINOTRANSFERASE"/>
    <property type="match status" value="1"/>
</dbReference>
<dbReference type="OrthoDB" id="9801834at2"/>
<accession>V9TTD2</accession>
<dbReference type="InterPro" id="IPR005814">
    <property type="entry name" value="Aminotrans_3"/>
</dbReference>
<dbReference type="eggNOG" id="COG0161">
    <property type="taxonomic scope" value="Bacteria"/>
</dbReference>
<name>V9TTD2_9PROT</name>
<proteinExistence type="inferred from homology"/>
<comment type="cofactor">
    <cofactor evidence="1">
        <name>pyridoxal 5'-phosphate</name>
        <dbReference type="ChEBI" id="CHEBI:597326"/>
    </cofactor>
</comment>
<keyword evidence="3 7" id="KW-0032">Aminotransferase</keyword>
<dbReference type="GO" id="GO:0009102">
    <property type="term" value="P:biotin biosynthetic process"/>
    <property type="evidence" value="ECO:0007669"/>
    <property type="project" value="TreeGrafter"/>
</dbReference>
<dbReference type="InterPro" id="IPR015422">
    <property type="entry name" value="PyrdxlP-dep_Trfase_small"/>
</dbReference>
<dbReference type="Pfam" id="PF00202">
    <property type="entry name" value="Aminotran_3"/>
    <property type="match status" value="1"/>
</dbReference>
<keyword evidence="8" id="KW-1185">Reference proteome</keyword>
<dbReference type="CDD" id="cd00610">
    <property type="entry name" value="OAT_like"/>
    <property type="match status" value="1"/>
</dbReference>
<dbReference type="HOGENOM" id="CLU_016922_4_3_5"/>
<dbReference type="InterPro" id="IPR015421">
    <property type="entry name" value="PyrdxlP-dep_Trfase_major"/>
</dbReference>
<dbReference type="AlphaFoldDB" id="V9TTD2"/>
<keyword evidence="5 6" id="KW-0663">Pyridoxal phosphate</keyword>
<dbReference type="GO" id="GO:0030170">
    <property type="term" value="F:pyridoxal phosphate binding"/>
    <property type="evidence" value="ECO:0007669"/>
    <property type="project" value="InterPro"/>
</dbReference>
<organism evidence="7 8">
    <name type="scientific">Candidatus Endolissoclinum faulkneri L5</name>
    <dbReference type="NCBI Taxonomy" id="1401328"/>
    <lineage>
        <taxon>Bacteria</taxon>
        <taxon>Pseudomonadati</taxon>
        <taxon>Pseudomonadota</taxon>
        <taxon>Alphaproteobacteria</taxon>
        <taxon>Rhodospirillales</taxon>
        <taxon>Rhodospirillaceae</taxon>
        <taxon>Candidatus Endolissoclinum</taxon>
    </lineage>
</organism>
<keyword evidence="4 7" id="KW-0808">Transferase</keyword>
<dbReference type="Proteomes" id="UP000018700">
    <property type="component" value="Chromosome"/>
</dbReference>
<comment type="similarity">
    <text evidence="2 6">Belongs to the class-III pyridoxal-phosphate-dependent aminotransferase family.</text>
</comment>
<evidence type="ECO:0000313" key="8">
    <source>
        <dbReference type="Proteomes" id="UP000018700"/>
    </source>
</evidence>
<dbReference type="KEGG" id="efk:P856_181"/>
<reference evidence="7 8" key="1">
    <citation type="journal article" date="2013" name="PLoS ONE">
        <title>Bacterial endosymbiosis in a chordate host: long-term co-evolution and conservation of secondary metabolism.</title>
        <authorList>
            <person name="Kwan J.C."/>
            <person name="Schmidt E.W."/>
        </authorList>
    </citation>
    <scope>NUCLEOTIDE SEQUENCE [LARGE SCALE GENOMIC DNA]</scope>
    <source>
        <strain evidence="8">faulkneri L5</strain>
    </source>
</reference>
<evidence type="ECO:0000256" key="2">
    <source>
        <dbReference type="ARBA" id="ARBA00008954"/>
    </source>
</evidence>
<dbReference type="GO" id="GO:0004015">
    <property type="term" value="F:adenosylmethionine-8-amino-7-oxononanoate transaminase activity"/>
    <property type="evidence" value="ECO:0007669"/>
    <property type="project" value="TreeGrafter"/>
</dbReference>
<dbReference type="STRING" id="1401328.P856_181"/>
<evidence type="ECO:0000256" key="3">
    <source>
        <dbReference type="ARBA" id="ARBA00022576"/>
    </source>
</evidence>
<evidence type="ECO:0000313" key="7">
    <source>
        <dbReference type="EMBL" id="AHC73417.1"/>
    </source>
</evidence>
<dbReference type="PATRIC" id="fig|1401328.3.peg.173"/>
<dbReference type="Gene3D" id="3.40.640.10">
    <property type="entry name" value="Type I PLP-dependent aspartate aminotransferase-like (Major domain)"/>
    <property type="match status" value="1"/>
</dbReference>
<dbReference type="EMBL" id="CP006745">
    <property type="protein sequence ID" value="AHC73417.1"/>
    <property type="molecule type" value="Genomic_DNA"/>
</dbReference>
<dbReference type="InterPro" id="IPR015424">
    <property type="entry name" value="PyrdxlP-dep_Trfase"/>
</dbReference>
<evidence type="ECO:0000256" key="5">
    <source>
        <dbReference type="ARBA" id="ARBA00022898"/>
    </source>
</evidence>
<dbReference type="PIRSF" id="PIRSF000521">
    <property type="entry name" value="Transaminase_4ab_Lys_Orn"/>
    <property type="match status" value="1"/>
</dbReference>
<dbReference type="FunFam" id="3.40.640.10:FF:000014">
    <property type="entry name" value="Adenosylmethionine-8-amino-7-oxononanoate aminotransferase, probable"/>
    <property type="match status" value="1"/>
</dbReference>
<dbReference type="PANTHER" id="PTHR42684:SF1">
    <property type="entry name" value="BETA-ALANINE--PYRUVATE AMINOTRANSFERASE"/>
    <property type="match status" value="1"/>
</dbReference>
<evidence type="ECO:0000256" key="4">
    <source>
        <dbReference type="ARBA" id="ARBA00022679"/>
    </source>
</evidence>
<evidence type="ECO:0000256" key="6">
    <source>
        <dbReference type="RuleBase" id="RU003560"/>
    </source>
</evidence>
<dbReference type="PROSITE" id="PS00600">
    <property type="entry name" value="AA_TRANSFER_CLASS_3"/>
    <property type="match status" value="1"/>
</dbReference>
<dbReference type="SUPFAM" id="SSF53383">
    <property type="entry name" value="PLP-dependent transferases"/>
    <property type="match status" value="1"/>
</dbReference>
<protein>
    <submittedName>
        <fullName evidence="7">Adenosylmethionine-8-amino-7-oxononanoate aminotransferase</fullName>
    </submittedName>
</protein>